<evidence type="ECO:0000256" key="6">
    <source>
        <dbReference type="ARBA" id="ARBA00023136"/>
    </source>
</evidence>
<evidence type="ECO:0000313" key="9">
    <source>
        <dbReference type="Proteomes" id="UP000094801"/>
    </source>
</evidence>
<feature type="transmembrane region" description="Helical" evidence="7">
    <location>
        <begin position="160"/>
        <end position="186"/>
    </location>
</feature>
<dbReference type="InterPro" id="IPR003689">
    <property type="entry name" value="ZIP"/>
</dbReference>
<keyword evidence="9" id="KW-1185">Reference proteome</keyword>
<dbReference type="STRING" id="983967.A0A1E4T0D0"/>
<keyword evidence="3 7" id="KW-0812">Transmembrane</keyword>
<dbReference type="GO" id="GO:0046873">
    <property type="term" value="F:metal ion transmembrane transporter activity"/>
    <property type="evidence" value="ECO:0007669"/>
    <property type="project" value="InterPro"/>
</dbReference>
<feature type="transmembrane region" description="Helical" evidence="7">
    <location>
        <begin position="308"/>
        <end position="328"/>
    </location>
</feature>
<dbReference type="OrthoDB" id="19859at2759"/>
<dbReference type="EMBL" id="KV453853">
    <property type="protein sequence ID" value="ODV85226.1"/>
    <property type="molecule type" value="Genomic_DNA"/>
</dbReference>
<keyword evidence="5" id="KW-0333">Golgi apparatus</keyword>
<evidence type="ECO:0000256" key="4">
    <source>
        <dbReference type="ARBA" id="ARBA00022989"/>
    </source>
</evidence>
<evidence type="ECO:0000256" key="1">
    <source>
        <dbReference type="ARBA" id="ARBA00004127"/>
    </source>
</evidence>
<feature type="transmembrane region" description="Helical" evidence="7">
    <location>
        <begin position="270"/>
        <end position="287"/>
    </location>
</feature>
<dbReference type="GO" id="GO:0000139">
    <property type="term" value="C:Golgi membrane"/>
    <property type="evidence" value="ECO:0007669"/>
    <property type="project" value="UniProtKB-SubCell"/>
</dbReference>
<gene>
    <name evidence="8" type="ORF">CANARDRAFT_160831</name>
</gene>
<dbReference type="Pfam" id="PF02535">
    <property type="entry name" value="Zip"/>
    <property type="match status" value="1"/>
</dbReference>
<feature type="transmembrane region" description="Helical" evidence="7">
    <location>
        <begin position="6"/>
        <end position="27"/>
    </location>
</feature>
<feature type="transmembrane region" description="Helical" evidence="7">
    <location>
        <begin position="241"/>
        <end position="264"/>
    </location>
</feature>
<evidence type="ECO:0000313" key="8">
    <source>
        <dbReference type="EMBL" id="ODV85226.1"/>
    </source>
</evidence>
<dbReference type="InterPro" id="IPR045891">
    <property type="entry name" value="ZIP9"/>
</dbReference>
<sequence length="331" mass="36002">MPSELITIVCYSAVMALSSFFSGLIPLSIRLSSSKLSYISKFSVGLLISTSMVLIIPEGLSHYTVDQPVGLWMLLGFVVLFSVDSISSILNSSHTHGLKSSETYQLQELGPSEEGLNTTTPPLTSTDSEQFFEVSNSPASNYRLSGLETPRGRREIIRSVFMNPTTLGLIIHSLTDGIALASSIVASSDQELSLKSTFIVFAIFIHKLPTSFALSSVLLAEGKRSTNSQGTLTKREILYHIGIFSLSAPFGAILTYLILSWLFNINLNEFSGELLVASGGSFLYVGFHSLHGIYNEADHEDSSKVKQFTGFFVCLLGMIVPTFITLIGDVE</sequence>
<dbReference type="PANTHER" id="PTHR16133">
    <property type="entry name" value="SOLUTE CARRIER FAMILY 39 ZINC TRANSPORTER , MEMBER 9-RELATED"/>
    <property type="match status" value="1"/>
</dbReference>
<feature type="transmembrane region" description="Helical" evidence="7">
    <location>
        <begin position="198"/>
        <end position="220"/>
    </location>
</feature>
<feature type="transmembrane region" description="Helical" evidence="7">
    <location>
        <begin position="39"/>
        <end position="57"/>
    </location>
</feature>
<evidence type="ECO:0000256" key="5">
    <source>
        <dbReference type="ARBA" id="ARBA00023034"/>
    </source>
</evidence>
<evidence type="ECO:0008006" key="10">
    <source>
        <dbReference type="Google" id="ProtNLM"/>
    </source>
</evidence>
<dbReference type="Proteomes" id="UP000094801">
    <property type="component" value="Unassembled WGS sequence"/>
</dbReference>
<comment type="subcellular location">
    <subcellularLocation>
        <location evidence="1">Endomembrane system</location>
        <topology evidence="1">Multi-pass membrane protein</topology>
    </subcellularLocation>
    <subcellularLocation>
        <location evidence="2">Golgi apparatus membrane</location>
    </subcellularLocation>
</comment>
<dbReference type="GO" id="GO:0006829">
    <property type="term" value="P:zinc ion transport"/>
    <property type="evidence" value="ECO:0007669"/>
    <property type="project" value="InterPro"/>
</dbReference>
<dbReference type="PANTHER" id="PTHR16133:SF0">
    <property type="entry name" value="ZINC_IRON REGULATED TRANSPORTER-RELATED PROTEIN 102B, ISOFORM E"/>
    <property type="match status" value="1"/>
</dbReference>
<feature type="transmembrane region" description="Helical" evidence="7">
    <location>
        <begin position="69"/>
        <end position="90"/>
    </location>
</feature>
<dbReference type="AlphaFoldDB" id="A0A1E4T0D0"/>
<keyword evidence="6 7" id="KW-0472">Membrane</keyword>
<name>A0A1E4T0D0_9ASCO</name>
<organism evidence="8 9">
    <name type="scientific">[Candida] arabinofermentans NRRL YB-2248</name>
    <dbReference type="NCBI Taxonomy" id="983967"/>
    <lineage>
        <taxon>Eukaryota</taxon>
        <taxon>Fungi</taxon>
        <taxon>Dikarya</taxon>
        <taxon>Ascomycota</taxon>
        <taxon>Saccharomycotina</taxon>
        <taxon>Pichiomycetes</taxon>
        <taxon>Pichiales</taxon>
        <taxon>Pichiaceae</taxon>
        <taxon>Ogataea</taxon>
        <taxon>Ogataea/Candida clade</taxon>
    </lineage>
</organism>
<reference evidence="9" key="1">
    <citation type="submission" date="2016-04" db="EMBL/GenBank/DDBJ databases">
        <title>Comparative genomics of biotechnologically important yeasts.</title>
        <authorList>
            <consortium name="DOE Joint Genome Institute"/>
            <person name="Riley R."/>
            <person name="Haridas S."/>
            <person name="Wolfe K.H."/>
            <person name="Lopes M.R."/>
            <person name="Hittinger C.T."/>
            <person name="Goker M."/>
            <person name="Salamov A."/>
            <person name="Wisecaver J."/>
            <person name="Long T.M."/>
            <person name="Aerts A.L."/>
            <person name="Barry K."/>
            <person name="Choi C."/>
            <person name="Clum A."/>
            <person name="Coughlan A.Y."/>
            <person name="Deshpande S."/>
            <person name="Douglass A.P."/>
            <person name="Hanson S.J."/>
            <person name="Klenk H.-P."/>
            <person name="Labutti K."/>
            <person name="Lapidus A."/>
            <person name="Lindquist E."/>
            <person name="Lipzen A."/>
            <person name="Meier-Kolthoff J.P."/>
            <person name="Ohm R.A."/>
            <person name="Otillar R.P."/>
            <person name="Pangilinan J."/>
            <person name="Peng Y."/>
            <person name="Rokas A."/>
            <person name="Rosa C.A."/>
            <person name="Scheuner C."/>
            <person name="Sibirny A.A."/>
            <person name="Slot J.C."/>
            <person name="Stielow J.B."/>
            <person name="Sun H."/>
            <person name="Kurtzman C.P."/>
            <person name="Blackwell M."/>
            <person name="Grigoriev I.V."/>
            <person name="Jeffries T.W."/>
        </authorList>
    </citation>
    <scope>NUCLEOTIDE SEQUENCE [LARGE SCALE GENOMIC DNA]</scope>
    <source>
        <strain evidence="9">NRRL YB-2248</strain>
    </source>
</reference>
<evidence type="ECO:0000256" key="7">
    <source>
        <dbReference type="SAM" id="Phobius"/>
    </source>
</evidence>
<evidence type="ECO:0000256" key="2">
    <source>
        <dbReference type="ARBA" id="ARBA00004394"/>
    </source>
</evidence>
<proteinExistence type="predicted"/>
<evidence type="ECO:0000256" key="3">
    <source>
        <dbReference type="ARBA" id="ARBA00022692"/>
    </source>
</evidence>
<accession>A0A1E4T0D0</accession>
<protein>
    <recommendedName>
        <fullName evidence="10">Zinc/iron permease</fullName>
    </recommendedName>
</protein>
<keyword evidence="4 7" id="KW-1133">Transmembrane helix</keyword>